<evidence type="ECO:0000256" key="10">
    <source>
        <dbReference type="RuleBase" id="RU362019"/>
    </source>
</evidence>
<dbReference type="InterPro" id="IPR004405">
    <property type="entry name" value="TF_pelota"/>
</dbReference>
<dbReference type="InterPro" id="IPR005141">
    <property type="entry name" value="eRF1_2"/>
</dbReference>
<dbReference type="Gene3D" id="2.30.30.870">
    <property type="entry name" value="Pelota, domain A"/>
    <property type="match status" value="1"/>
</dbReference>
<keyword evidence="7" id="KW-0498">Mitosis</keyword>
<dbReference type="Pfam" id="PF26356">
    <property type="entry name" value="Pelota_N"/>
    <property type="match status" value="1"/>
</dbReference>
<name>A0A0D1YN59_9EURO</name>
<evidence type="ECO:0000259" key="12">
    <source>
        <dbReference type="SMART" id="SM01194"/>
    </source>
</evidence>
<dbReference type="InterPro" id="IPR029064">
    <property type="entry name" value="Ribosomal_eL30-like_sf"/>
</dbReference>
<comment type="cofactor">
    <cofactor evidence="1 10">
        <name>a divalent metal cation</name>
        <dbReference type="ChEBI" id="CHEBI:60240"/>
    </cofactor>
</comment>
<sequence length="415" mass="45834">MRLVKRHIDDNGGGSVTLCPEEPEDMWHAYNLIRPKDLLTASAVRRVTTESSSTGSTASQRVHTNLTIRVKSLDFDPQAGQLHVSGQIARENRYTKIGQFHTLDLELNRNFNLEKVIDGPDGGEGWDSVARAQLQEAIDQTRGTEAVAVVMQEGLANICFITQFQTVLRQRVEVSVPRKRTGAGRSADHDKGMQRFFGTVLDTLMRQLEGLLEGKDSTTSFPILLASPGFTAAGLLKYINEIAVSKGDKFLQDLVKRKAFLVIHSSSGHLHSLNEVLKSSEVLARLKDTKYARETRLMDDFFTMLRKDDGRAWYGPKEVETAVDKGAVGRGGGVLLINNALFRSQDIGTRRRWVRLVDRVREIEGGEVRVLSSDHESGKRLEGLGGIAAILTFPIDEMESDSEESDEPGGGSEGS</sequence>
<accession>A0A0D1YN59</accession>
<dbReference type="GO" id="GO:0071025">
    <property type="term" value="P:RNA surveillance"/>
    <property type="evidence" value="ECO:0007669"/>
    <property type="project" value="InterPro"/>
</dbReference>
<gene>
    <name evidence="13" type="ORF">PV11_04656</name>
</gene>
<dbReference type="SUPFAM" id="SSF159065">
    <property type="entry name" value="Dom34/Pelota N-terminal domain-like"/>
    <property type="match status" value="1"/>
</dbReference>
<dbReference type="GO" id="GO:0070481">
    <property type="term" value="P:nuclear-transcribed mRNA catabolic process, non-stop decay"/>
    <property type="evidence" value="ECO:0007669"/>
    <property type="project" value="InterPro"/>
</dbReference>
<dbReference type="Pfam" id="PF03465">
    <property type="entry name" value="eRF1_3"/>
    <property type="match status" value="1"/>
</dbReference>
<dbReference type="GO" id="GO:0046872">
    <property type="term" value="F:metal ion binding"/>
    <property type="evidence" value="ECO:0007669"/>
    <property type="project" value="UniProtKB-KW"/>
</dbReference>
<dbReference type="GO" id="GO:1990533">
    <property type="term" value="C:Dom34-Hbs1 complex"/>
    <property type="evidence" value="ECO:0007669"/>
    <property type="project" value="UniProtKB-ARBA"/>
</dbReference>
<dbReference type="GO" id="GO:0006412">
    <property type="term" value="P:translation"/>
    <property type="evidence" value="ECO:0007669"/>
    <property type="project" value="UniProtKB-ARBA"/>
</dbReference>
<dbReference type="SMART" id="SM01194">
    <property type="entry name" value="eRF1_1"/>
    <property type="match status" value="1"/>
</dbReference>
<dbReference type="FunFam" id="3.30.420.60:FF:000004">
    <property type="entry name" value="Protein DOM34 homolog"/>
    <property type="match status" value="1"/>
</dbReference>
<evidence type="ECO:0000313" key="14">
    <source>
        <dbReference type="Proteomes" id="UP000053599"/>
    </source>
</evidence>
<evidence type="ECO:0000256" key="8">
    <source>
        <dbReference type="ARBA" id="ARBA00023254"/>
    </source>
</evidence>
<dbReference type="GO" id="GO:0005737">
    <property type="term" value="C:cytoplasm"/>
    <property type="evidence" value="ECO:0007669"/>
    <property type="project" value="UniProtKB-SubCell"/>
</dbReference>
<evidence type="ECO:0000256" key="9">
    <source>
        <dbReference type="ARBA" id="ARBA00023306"/>
    </source>
</evidence>
<dbReference type="SUPFAM" id="SSF55315">
    <property type="entry name" value="L30e-like"/>
    <property type="match status" value="1"/>
</dbReference>
<protein>
    <recommendedName>
        <fullName evidence="10">Protein DOM34 homolog</fullName>
    </recommendedName>
</protein>
<evidence type="ECO:0000256" key="7">
    <source>
        <dbReference type="ARBA" id="ARBA00022776"/>
    </source>
</evidence>
<dbReference type="Proteomes" id="UP000053599">
    <property type="component" value="Unassembled WGS sequence"/>
</dbReference>
<dbReference type="NCBIfam" id="TIGR00111">
    <property type="entry name" value="pelota"/>
    <property type="match status" value="1"/>
</dbReference>
<dbReference type="InterPro" id="IPR005142">
    <property type="entry name" value="eRF1_3"/>
</dbReference>
<feature type="domain" description="eRF1/Pelota-like N-terminal" evidence="12">
    <location>
        <begin position="1"/>
        <end position="139"/>
    </location>
</feature>
<proteinExistence type="inferred from homology"/>
<keyword evidence="6 10" id="KW-0479">Metal-binding</keyword>
<evidence type="ECO:0000256" key="11">
    <source>
        <dbReference type="SAM" id="MobiDB-lite"/>
    </source>
</evidence>
<dbReference type="InterPro" id="IPR005140">
    <property type="entry name" value="eRF1_Pelota-like_N"/>
</dbReference>
<evidence type="ECO:0000256" key="2">
    <source>
        <dbReference type="ARBA" id="ARBA00004496"/>
    </source>
</evidence>
<dbReference type="InterPro" id="IPR058547">
    <property type="entry name" value="Pelota_N"/>
</dbReference>
<keyword evidence="5" id="KW-0132">Cell division</keyword>
<dbReference type="Gene3D" id="3.30.1330.30">
    <property type="match status" value="1"/>
</dbReference>
<reference evidence="13 14" key="1">
    <citation type="submission" date="2015-01" db="EMBL/GenBank/DDBJ databases">
        <title>The Genome Sequence of Exophiala sideris CBS121828.</title>
        <authorList>
            <consortium name="The Broad Institute Genomics Platform"/>
            <person name="Cuomo C."/>
            <person name="de Hoog S."/>
            <person name="Gorbushina A."/>
            <person name="Stielow B."/>
            <person name="Teixiera M."/>
            <person name="Abouelleil A."/>
            <person name="Chapman S.B."/>
            <person name="Priest M."/>
            <person name="Young S.K."/>
            <person name="Wortman J."/>
            <person name="Nusbaum C."/>
            <person name="Birren B."/>
        </authorList>
    </citation>
    <scope>NUCLEOTIDE SEQUENCE [LARGE SCALE GENOMIC DNA]</scope>
    <source>
        <strain evidence="13 14">CBS 121828</strain>
    </source>
</reference>
<dbReference type="STRING" id="1016849.A0A0D1YN59"/>
<keyword evidence="4 10" id="KW-0963">Cytoplasm</keyword>
<feature type="compositionally biased region" description="Acidic residues" evidence="11">
    <location>
        <begin position="396"/>
        <end position="407"/>
    </location>
</feature>
<dbReference type="Gene3D" id="3.30.420.60">
    <property type="entry name" value="eRF1 domain 2"/>
    <property type="match status" value="1"/>
</dbReference>
<dbReference type="GO" id="GO:0051301">
    <property type="term" value="P:cell division"/>
    <property type="evidence" value="ECO:0007669"/>
    <property type="project" value="UniProtKB-KW"/>
</dbReference>
<evidence type="ECO:0000256" key="3">
    <source>
        <dbReference type="ARBA" id="ARBA00009504"/>
    </source>
</evidence>
<comment type="subcellular location">
    <subcellularLocation>
        <location evidence="2 10">Cytoplasm</location>
    </subcellularLocation>
</comment>
<dbReference type="GO" id="GO:0070966">
    <property type="term" value="P:nuclear-transcribed mRNA catabolic process, no-go decay"/>
    <property type="evidence" value="ECO:0007669"/>
    <property type="project" value="InterPro"/>
</dbReference>
<dbReference type="HOGENOM" id="CLU_023334_3_1_1"/>
<organism evidence="13 14">
    <name type="scientific">Exophiala sideris</name>
    <dbReference type="NCBI Taxonomy" id="1016849"/>
    <lineage>
        <taxon>Eukaryota</taxon>
        <taxon>Fungi</taxon>
        <taxon>Dikarya</taxon>
        <taxon>Ascomycota</taxon>
        <taxon>Pezizomycotina</taxon>
        <taxon>Eurotiomycetes</taxon>
        <taxon>Chaetothyriomycetidae</taxon>
        <taxon>Chaetothyriales</taxon>
        <taxon>Herpotrichiellaceae</taxon>
        <taxon>Exophiala</taxon>
    </lineage>
</organism>
<dbReference type="PANTHER" id="PTHR10853">
    <property type="entry name" value="PELOTA"/>
    <property type="match status" value="1"/>
</dbReference>
<dbReference type="InterPro" id="IPR038069">
    <property type="entry name" value="Pelota/DOM34_N"/>
</dbReference>
<keyword evidence="9" id="KW-0131">Cell cycle</keyword>
<dbReference type="AlphaFoldDB" id="A0A0D1YN59"/>
<dbReference type="PANTHER" id="PTHR10853:SF0">
    <property type="entry name" value="PROTEIN PELOTA HOMOLOG"/>
    <property type="match status" value="1"/>
</dbReference>
<dbReference type="FunFam" id="3.30.1330.30:FF:000008">
    <property type="entry name" value="Protein pelota homolog"/>
    <property type="match status" value="1"/>
</dbReference>
<keyword evidence="8" id="KW-0469">Meiosis</keyword>
<evidence type="ECO:0000256" key="5">
    <source>
        <dbReference type="ARBA" id="ARBA00022618"/>
    </source>
</evidence>
<comment type="function">
    <text evidence="10">Component of the Dom34-Hbs1 complex, a complex that recognizes stalled ribosomes and triggers the No-Go Decay (NGD) pathway (PubMed:20890290). In the Dom34-Hbs1 complex, dom34 recognizes ribosomes stalled at the 3' end of an mRNA and engages stalled ribosomes by destabilizing mRNA in the mRNA channel. Following ribosome-binding, the Dom34-Hbs1 complex promotes the disassembly of stalled ribosomes, followed by degradation of damaged mRNAs as part of the NGD pathway.</text>
</comment>
<dbReference type="EMBL" id="KN846952">
    <property type="protein sequence ID" value="KIV82554.1"/>
    <property type="molecule type" value="Genomic_DNA"/>
</dbReference>
<evidence type="ECO:0000256" key="6">
    <source>
        <dbReference type="ARBA" id="ARBA00022723"/>
    </source>
</evidence>
<dbReference type="OrthoDB" id="10249111at2759"/>
<evidence type="ECO:0000313" key="13">
    <source>
        <dbReference type="EMBL" id="KIV82554.1"/>
    </source>
</evidence>
<dbReference type="Pfam" id="PF03464">
    <property type="entry name" value="eRF1_2"/>
    <property type="match status" value="1"/>
</dbReference>
<feature type="region of interest" description="Disordered" evidence="11">
    <location>
        <begin position="396"/>
        <end position="415"/>
    </location>
</feature>
<dbReference type="GO" id="GO:0051321">
    <property type="term" value="P:meiotic cell cycle"/>
    <property type="evidence" value="ECO:0007669"/>
    <property type="project" value="UniProtKB-KW"/>
</dbReference>
<comment type="similarity">
    <text evidence="3 10">Belongs to the eukaryotic release factor 1 family. Pelota subfamily.</text>
</comment>
<dbReference type="InterPro" id="IPR042226">
    <property type="entry name" value="eFR1_2_sf"/>
</dbReference>
<evidence type="ECO:0000256" key="1">
    <source>
        <dbReference type="ARBA" id="ARBA00001968"/>
    </source>
</evidence>
<dbReference type="FunFam" id="2.30.30.870:FF:000001">
    <property type="entry name" value="Protein pelota homolog"/>
    <property type="match status" value="1"/>
</dbReference>
<evidence type="ECO:0000256" key="4">
    <source>
        <dbReference type="ARBA" id="ARBA00022490"/>
    </source>
</evidence>
<dbReference type="GO" id="GO:0032790">
    <property type="term" value="P:ribosome disassembly"/>
    <property type="evidence" value="ECO:0007669"/>
    <property type="project" value="TreeGrafter"/>
</dbReference>
<dbReference type="SUPFAM" id="SSF53137">
    <property type="entry name" value="Translational machinery components"/>
    <property type="match status" value="1"/>
</dbReference>
<dbReference type="GO" id="GO:0070651">
    <property type="term" value="P:nonfunctional rRNA decay"/>
    <property type="evidence" value="ECO:0007669"/>
    <property type="project" value="TreeGrafter"/>
</dbReference>